<comment type="caution">
    <text evidence="2">The sequence shown here is derived from an EMBL/GenBank/DDBJ whole genome shotgun (WGS) entry which is preliminary data.</text>
</comment>
<dbReference type="AlphaFoldDB" id="A0A823FR95"/>
<dbReference type="Proteomes" id="UP000330099">
    <property type="component" value="Unassembled WGS sequence"/>
</dbReference>
<evidence type="ECO:0000313" key="3">
    <source>
        <dbReference type="Proteomes" id="UP000330099"/>
    </source>
</evidence>
<sequence length="98" mass="11577">MARLIDRKDKEQAQVKTQADTSRKVNTKSNSEKKVNAKDRKNIKVNPDDMLLIDTIANNFFETKLKHYELVNLLLENWVDTKLEPRQQKILKDLLKNR</sequence>
<evidence type="ECO:0000256" key="1">
    <source>
        <dbReference type="SAM" id="MobiDB-lite"/>
    </source>
</evidence>
<name>A0A823FR95_LISMN</name>
<protein>
    <submittedName>
        <fullName evidence="2">Replication and copy control-associated protein</fullName>
    </submittedName>
</protein>
<organism evidence="2 3">
    <name type="scientific">Listeria monocytogenes serotype 1/2b</name>
    <dbReference type="NCBI Taxonomy" id="2291966"/>
    <lineage>
        <taxon>Bacteria</taxon>
        <taxon>Bacillati</taxon>
        <taxon>Bacillota</taxon>
        <taxon>Bacilli</taxon>
        <taxon>Bacillales</taxon>
        <taxon>Listeriaceae</taxon>
        <taxon>Listeria</taxon>
    </lineage>
</organism>
<reference evidence="2 3" key="1">
    <citation type="submission" date="2019-03" db="EMBL/GenBank/DDBJ databases">
        <authorList>
            <consortium name="GenomeTrakr: Next Generation Sequencing Network for Food Pathogen Tracability"/>
        </authorList>
    </citation>
    <scope>NUCLEOTIDE SEQUENCE [LARGE SCALE GENOMIC DNA]</scope>
    <source>
        <strain evidence="2 3">LS1392</strain>
    </source>
</reference>
<proteinExistence type="predicted"/>
<feature type="compositionally biased region" description="Basic and acidic residues" evidence="1">
    <location>
        <begin position="1"/>
        <end position="13"/>
    </location>
</feature>
<gene>
    <name evidence="2" type="ORF">E3077_15075</name>
</gene>
<dbReference type="EMBL" id="AAASZE010000009">
    <property type="protein sequence ID" value="EAE6014817.1"/>
    <property type="molecule type" value="Genomic_DNA"/>
</dbReference>
<accession>A0A823FR95</accession>
<feature type="region of interest" description="Disordered" evidence="1">
    <location>
        <begin position="1"/>
        <end position="41"/>
    </location>
</feature>
<evidence type="ECO:0000313" key="2">
    <source>
        <dbReference type="EMBL" id="EAE6014817.1"/>
    </source>
</evidence>
<feature type="compositionally biased region" description="Basic and acidic residues" evidence="1">
    <location>
        <begin position="30"/>
        <end position="41"/>
    </location>
</feature>